<evidence type="ECO:0000256" key="6">
    <source>
        <dbReference type="ARBA" id="ARBA00023012"/>
    </source>
</evidence>
<keyword evidence="8" id="KW-0812">Transmembrane</keyword>
<keyword evidence="8" id="KW-0472">Membrane</keyword>
<dbReference type="InterPro" id="IPR004358">
    <property type="entry name" value="Sig_transdc_His_kin-like_C"/>
</dbReference>
<evidence type="ECO:0000256" key="7">
    <source>
        <dbReference type="SAM" id="MobiDB-lite"/>
    </source>
</evidence>
<gene>
    <name evidence="11" type="ORF">GCM10022394_07160</name>
</gene>
<keyword evidence="3" id="KW-0597">Phosphoprotein</keyword>
<evidence type="ECO:0000256" key="5">
    <source>
        <dbReference type="ARBA" id="ARBA00022777"/>
    </source>
</evidence>
<comment type="caution">
    <text evidence="11">The sequence shown here is derived from an EMBL/GenBank/DDBJ whole genome shotgun (WGS) entry which is preliminary data.</text>
</comment>
<dbReference type="EC" id="2.7.13.3" evidence="2"/>
<evidence type="ECO:0000256" key="4">
    <source>
        <dbReference type="ARBA" id="ARBA00022679"/>
    </source>
</evidence>
<dbReference type="Pfam" id="PF03924">
    <property type="entry name" value="CHASE"/>
    <property type="match status" value="1"/>
</dbReference>
<dbReference type="EMBL" id="BAABCX010000001">
    <property type="protein sequence ID" value="GAA3530431.1"/>
    <property type="molecule type" value="Genomic_DNA"/>
</dbReference>
<dbReference type="PANTHER" id="PTHR43711">
    <property type="entry name" value="TWO-COMPONENT HISTIDINE KINASE"/>
    <property type="match status" value="1"/>
</dbReference>
<dbReference type="InterPro" id="IPR036097">
    <property type="entry name" value="HisK_dim/P_sf"/>
</dbReference>
<dbReference type="CDD" id="cd00082">
    <property type="entry name" value="HisKA"/>
    <property type="match status" value="1"/>
</dbReference>
<dbReference type="SUPFAM" id="SSF55874">
    <property type="entry name" value="ATPase domain of HSP90 chaperone/DNA topoisomerase II/histidine kinase"/>
    <property type="match status" value="1"/>
</dbReference>
<comment type="catalytic activity">
    <reaction evidence="1">
        <text>ATP + protein L-histidine = ADP + protein N-phospho-L-histidine.</text>
        <dbReference type="EC" id="2.7.13.3"/>
    </reaction>
</comment>
<dbReference type="PRINTS" id="PR00344">
    <property type="entry name" value="BCTRLSENSOR"/>
</dbReference>
<dbReference type="InterPro" id="IPR050736">
    <property type="entry name" value="Sensor_HK_Regulatory"/>
</dbReference>
<dbReference type="SMART" id="SM01079">
    <property type="entry name" value="CHASE"/>
    <property type="match status" value="1"/>
</dbReference>
<dbReference type="SUPFAM" id="SSF47384">
    <property type="entry name" value="Homodimeric domain of signal transducing histidine kinase"/>
    <property type="match status" value="1"/>
</dbReference>
<keyword evidence="5" id="KW-0418">Kinase</keyword>
<evidence type="ECO:0000313" key="11">
    <source>
        <dbReference type="EMBL" id="GAA3530431.1"/>
    </source>
</evidence>
<evidence type="ECO:0000259" key="9">
    <source>
        <dbReference type="PROSITE" id="PS50109"/>
    </source>
</evidence>
<evidence type="ECO:0000259" key="10">
    <source>
        <dbReference type="PROSITE" id="PS50839"/>
    </source>
</evidence>
<evidence type="ECO:0000313" key="12">
    <source>
        <dbReference type="Proteomes" id="UP001500795"/>
    </source>
</evidence>
<dbReference type="InterPro" id="IPR003661">
    <property type="entry name" value="HisK_dim/P_dom"/>
</dbReference>
<dbReference type="InterPro" id="IPR003594">
    <property type="entry name" value="HATPase_dom"/>
</dbReference>
<dbReference type="PROSITE" id="PS50109">
    <property type="entry name" value="HIS_KIN"/>
    <property type="match status" value="1"/>
</dbReference>
<dbReference type="InterPro" id="IPR036890">
    <property type="entry name" value="HATPase_C_sf"/>
</dbReference>
<dbReference type="PANTHER" id="PTHR43711:SF26">
    <property type="entry name" value="SENSOR HISTIDINE KINASE RCSC"/>
    <property type="match status" value="1"/>
</dbReference>
<keyword evidence="12" id="KW-1185">Reference proteome</keyword>
<sequence length="553" mass="61038">MNETSPFYRLIRNLILGALLAVGVIELSIWQLNAYERTHQRQQLAMRSGELKAEIENRLNSAIYLNLGLAYFIRSHGGRLNREEITPWLTTMTTENPYIVNIGISPGNKISMIYPVEGNRAVLGSYLPDIPAQWPGVQQVMTTGKPSLFGPLPLIQGGIGLIHRVPIFIGGKYWGVISTVMNAETLLAVIDDHRRWPGLRIGLDKADDDSDSGFTAIWGSPLQEQPLQYRALLHLPDVTWRLTIQYQDGSPGLGWWRLPIYGALLLIIWLAAWLGQVQIRRRLEKVALKAEGERLKKSFVATVSHELRTPLTSIRGSLSLLENGMAGPLPADASRLVDIAHRNSQHLLALVNDLLDIEKLENGKLSVQLQPYRLSELLTEVLATTRAYAEQYGIEWALDNPYPDARILTDGIRFNQVLSNLMSNAAKFSPQGEQVVISVASHALGWQITVSDKGPGIPAQFIPRVFEQFAQAEDTDSRKTGGTGLGLAIAKGMTEAMGGQISFATSTTGTHFSVVFRRAEPLSTAACPRQNSPRSLRNNGNNGTRVESHPGQP</sequence>
<evidence type="ECO:0000256" key="3">
    <source>
        <dbReference type="ARBA" id="ARBA00022553"/>
    </source>
</evidence>
<evidence type="ECO:0000256" key="8">
    <source>
        <dbReference type="SAM" id="Phobius"/>
    </source>
</evidence>
<feature type="compositionally biased region" description="Polar residues" evidence="7">
    <location>
        <begin position="529"/>
        <end position="545"/>
    </location>
</feature>
<proteinExistence type="predicted"/>
<feature type="region of interest" description="Disordered" evidence="7">
    <location>
        <begin position="524"/>
        <end position="553"/>
    </location>
</feature>
<dbReference type="SMART" id="SM00387">
    <property type="entry name" value="HATPase_c"/>
    <property type="match status" value="1"/>
</dbReference>
<keyword evidence="8" id="KW-1133">Transmembrane helix</keyword>
<dbReference type="PROSITE" id="PS50839">
    <property type="entry name" value="CHASE"/>
    <property type="match status" value="1"/>
</dbReference>
<feature type="domain" description="Histidine kinase" evidence="9">
    <location>
        <begin position="302"/>
        <end position="520"/>
    </location>
</feature>
<protein>
    <recommendedName>
        <fullName evidence="2">histidine kinase</fullName>
        <ecNumber evidence="2">2.7.13.3</ecNumber>
    </recommendedName>
</protein>
<keyword evidence="4" id="KW-0808">Transferase</keyword>
<evidence type="ECO:0000256" key="1">
    <source>
        <dbReference type="ARBA" id="ARBA00000085"/>
    </source>
</evidence>
<dbReference type="Gene3D" id="1.10.287.130">
    <property type="match status" value="1"/>
</dbReference>
<dbReference type="InterPro" id="IPR006189">
    <property type="entry name" value="CHASE_dom"/>
</dbReference>
<feature type="transmembrane region" description="Helical" evidence="8">
    <location>
        <begin position="255"/>
        <end position="275"/>
    </location>
</feature>
<dbReference type="SMART" id="SM00388">
    <property type="entry name" value="HisKA"/>
    <property type="match status" value="1"/>
</dbReference>
<organism evidence="11 12">
    <name type="scientific">Zobellella aerophila</name>
    <dbReference type="NCBI Taxonomy" id="870480"/>
    <lineage>
        <taxon>Bacteria</taxon>
        <taxon>Pseudomonadati</taxon>
        <taxon>Pseudomonadota</taxon>
        <taxon>Gammaproteobacteria</taxon>
        <taxon>Aeromonadales</taxon>
        <taxon>Aeromonadaceae</taxon>
        <taxon>Zobellella</taxon>
    </lineage>
</organism>
<dbReference type="InterPro" id="IPR005467">
    <property type="entry name" value="His_kinase_dom"/>
</dbReference>
<keyword evidence="6" id="KW-0902">Two-component regulatory system</keyword>
<dbReference type="Pfam" id="PF00512">
    <property type="entry name" value="HisKA"/>
    <property type="match status" value="1"/>
</dbReference>
<dbReference type="Pfam" id="PF02518">
    <property type="entry name" value="HATPase_c"/>
    <property type="match status" value="1"/>
</dbReference>
<evidence type="ECO:0000256" key="2">
    <source>
        <dbReference type="ARBA" id="ARBA00012438"/>
    </source>
</evidence>
<feature type="domain" description="CHASE" evidence="10">
    <location>
        <begin position="110"/>
        <end position="192"/>
    </location>
</feature>
<accession>A0ABP6VAL6</accession>
<dbReference type="Gene3D" id="3.30.565.10">
    <property type="entry name" value="Histidine kinase-like ATPase, C-terminal domain"/>
    <property type="match status" value="1"/>
</dbReference>
<name>A0ABP6VAL6_9GAMM</name>
<dbReference type="Proteomes" id="UP001500795">
    <property type="component" value="Unassembled WGS sequence"/>
</dbReference>
<reference evidence="12" key="1">
    <citation type="journal article" date="2019" name="Int. J. Syst. Evol. Microbiol.">
        <title>The Global Catalogue of Microorganisms (GCM) 10K type strain sequencing project: providing services to taxonomists for standard genome sequencing and annotation.</title>
        <authorList>
            <consortium name="The Broad Institute Genomics Platform"/>
            <consortium name="The Broad Institute Genome Sequencing Center for Infectious Disease"/>
            <person name="Wu L."/>
            <person name="Ma J."/>
        </authorList>
    </citation>
    <scope>NUCLEOTIDE SEQUENCE [LARGE SCALE GENOMIC DNA]</scope>
    <source>
        <strain evidence="12">JCM 17110</strain>
    </source>
</reference>